<sequence>LFALGASIFLHHPRLHTFLLGDVVKKRYDHRDHFWFARDVAMQRALLAEYEKHTSVLRRIAFTTEFEWENRDDGRW</sequence>
<protein>
    <submittedName>
        <fullName evidence="1">Uncharacterized protein</fullName>
    </submittedName>
</protein>
<organism evidence="1 2">
    <name type="scientific">Lentinus tigrinus ALCF2SS1-6</name>
    <dbReference type="NCBI Taxonomy" id="1328759"/>
    <lineage>
        <taxon>Eukaryota</taxon>
        <taxon>Fungi</taxon>
        <taxon>Dikarya</taxon>
        <taxon>Basidiomycota</taxon>
        <taxon>Agaricomycotina</taxon>
        <taxon>Agaricomycetes</taxon>
        <taxon>Polyporales</taxon>
        <taxon>Polyporaceae</taxon>
        <taxon>Lentinus</taxon>
    </lineage>
</organism>
<dbReference type="EMBL" id="ML122296">
    <property type="protein sequence ID" value="RPD55385.1"/>
    <property type="molecule type" value="Genomic_DNA"/>
</dbReference>
<dbReference type="Proteomes" id="UP000313359">
    <property type="component" value="Unassembled WGS sequence"/>
</dbReference>
<dbReference type="OrthoDB" id="2745253at2759"/>
<dbReference type="STRING" id="1328759.A0A5C2RWT3"/>
<keyword evidence="2" id="KW-1185">Reference proteome</keyword>
<reference evidence="1" key="1">
    <citation type="journal article" date="2018" name="Genome Biol. Evol.">
        <title>Genomics and development of Lentinus tigrinus, a white-rot wood-decaying mushroom with dimorphic fruiting bodies.</title>
        <authorList>
            <person name="Wu B."/>
            <person name="Xu Z."/>
            <person name="Knudson A."/>
            <person name="Carlson A."/>
            <person name="Chen N."/>
            <person name="Kovaka S."/>
            <person name="LaButti K."/>
            <person name="Lipzen A."/>
            <person name="Pennachio C."/>
            <person name="Riley R."/>
            <person name="Schakwitz W."/>
            <person name="Umezawa K."/>
            <person name="Ohm R.A."/>
            <person name="Grigoriev I.V."/>
            <person name="Nagy L.G."/>
            <person name="Gibbons J."/>
            <person name="Hibbett D."/>
        </authorList>
    </citation>
    <scope>NUCLEOTIDE SEQUENCE [LARGE SCALE GENOMIC DNA]</scope>
    <source>
        <strain evidence="1">ALCF2SS1-6</strain>
    </source>
</reference>
<proteinExistence type="predicted"/>
<gene>
    <name evidence="1" type="ORF">L227DRAFT_468545</name>
</gene>
<evidence type="ECO:0000313" key="2">
    <source>
        <dbReference type="Proteomes" id="UP000313359"/>
    </source>
</evidence>
<feature type="non-terminal residue" evidence="1">
    <location>
        <position position="76"/>
    </location>
</feature>
<name>A0A5C2RWT3_9APHY</name>
<dbReference type="AlphaFoldDB" id="A0A5C2RWT3"/>
<feature type="non-terminal residue" evidence="1">
    <location>
        <position position="1"/>
    </location>
</feature>
<evidence type="ECO:0000313" key="1">
    <source>
        <dbReference type="EMBL" id="RPD55385.1"/>
    </source>
</evidence>
<accession>A0A5C2RWT3</accession>